<proteinExistence type="predicted"/>
<feature type="non-terminal residue" evidence="1">
    <location>
        <position position="95"/>
    </location>
</feature>
<reference evidence="1" key="1">
    <citation type="journal article" date="2014" name="Front. Microbiol.">
        <title>High frequency of phylogenetically diverse reductive dehalogenase-homologous genes in deep subseafloor sedimentary metagenomes.</title>
        <authorList>
            <person name="Kawai M."/>
            <person name="Futagami T."/>
            <person name="Toyoda A."/>
            <person name="Takaki Y."/>
            <person name="Nishi S."/>
            <person name="Hori S."/>
            <person name="Arai W."/>
            <person name="Tsubouchi T."/>
            <person name="Morono Y."/>
            <person name="Uchiyama I."/>
            <person name="Ito T."/>
            <person name="Fujiyama A."/>
            <person name="Inagaki F."/>
            <person name="Takami H."/>
        </authorList>
    </citation>
    <scope>NUCLEOTIDE SEQUENCE</scope>
    <source>
        <strain evidence="1">Expedition CK06-06</strain>
    </source>
</reference>
<protein>
    <submittedName>
        <fullName evidence="1">Uncharacterized protein</fullName>
    </submittedName>
</protein>
<evidence type="ECO:0000313" key="1">
    <source>
        <dbReference type="EMBL" id="GAI78442.1"/>
    </source>
</evidence>
<sequence length="95" mass="11426">MNLKFQDISWDEKKLMYVEFAYERKLIRWYPKWRDVAELLSSTFATEGSFHDGHLSPYLNFICLETLTREILISLSADMLHSFSFELVTFVLEWH</sequence>
<organism evidence="1">
    <name type="scientific">marine sediment metagenome</name>
    <dbReference type="NCBI Taxonomy" id="412755"/>
    <lineage>
        <taxon>unclassified sequences</taxon>
        <taxon>metagenomes</taxon>
        <taxon>ecological metagenomes</taxon>
    </lineage>
</organism>
<gene>
    <name evidence="1" type="ORF">S12H4_13904</name>
</gene>
<comment type="caution">
    <text evidence="1">The sequence shown here is derived from an EMBL/GenBank/DDBJ whole genome shotgun (WGS) entry which is preliminary data.</text>
</comment>
<dbReference type="AlphaFoldDB" id="X1RCH8"/>
<accession>X1RCH8</accession>
<dbReference type="EMBL" id="BARW01006619">
    <property type="protein sequence ID" value="GAI78442.1"/>
    <property type="molecule type" value="Genomic_DNA"/>
</dbReference>
<name>X1RCH8_9ZZZZ</name>